<dbReference type="Proteomes" id="UP001325479">
    <property type="component" value="Chromosome"/>
</dbReference>
<name>A0ABZ0WTF6_9BURK</name>
<evidence type="ECO:0008006" key="3">
    <source>
        <dbReference type="Google" id="ProtNLM"/>
    </source>
</evidence>
<reference evidence="1 2" key="1">
    <citation type="submission" date="2023-12" db="EMBL/GenBank/DDBJ databases">
        <title>Genome sequencing and assembly of bacterial species from a model synthetic community.</title>
        <authorList>
            <person name="Hogle S.L."/>
        </authorList>
    </citation>
    <scope>NUCLEOTIDE SEQUENCE [LARGE SCALE GENOMIC DNA]</scope>
    <source>
        <strain evidence="1 2">HAMBI 2494</strain>
    </source>
</reference>
<proteinExistence type="predicted"/>
<dbReference type="RefSeq" id="WP_114811103.1">
    <property type="nucleotide sequence ID" value="NZ_CP139965.1"/>
</dbReference>
<keyword evidence="2" id="KW-1185">Reference proteome</keyword>
<sequence>MITEQAKHSFEQIFHKAARTRLVIHADDACEIVRADHVAMEADPEARVVVLTISSLFFRLLVGLHFTDDDATRRYFARETSAGGQPLREAFMEVANLCCGAMNQALVGHFPDLGMSTPYVLGSASLAHLAELKPDHVASYELTIGGTVPLAATLCVCANAPLDFAAHVETFEETSGELELF</sequence>
<gene>
    <name evidence="1" type="ORF">U0042_12870</name>
</gene>
<protein>
    <recommendedName>
        <fullName evidence="3">Chemotaxis phosphatase CheX-like domain-containing protein</fullName>
    </recommendedName>
</protein>
<dbReference type="EMBL" id="CP139965">
    <property type="protein sequence ID" value="WQD80491.1"/>
    <property type="molecule type" value="Genomic_DNA"/>
</dbReference>
<organism evidence="1 2">
    <name type="scientific">Paraburkholderia kururiensis</name>
    <dbReference type="NCBI Taxonomy" id="984307"/>
    <lineage>
        <taxon>Bacteria</taxon>
        <taxon>Pseudomonadati</taxon>
        <taxon>Pseudomonadota</taxon>
        <taxon>Betaproteobacteria</taxon>
        <taxon>Burkholderiales</taxon>
        <taxon>Burkholderiaceae</taxon>
        <taxon>Paraburkholderia</taxon>
    </lineage>
</organism>
<evidence type="ECO:0000313" key="1">
    <source>
        <dbReference type="EMBL" id="WQD80491.1"/>
    </source>
</evidence>
<accession>A0ABZ0WTF6</accession>
<evidence type="ECO:0000313" key="2">
    <source>
        <dbReference type="Proteomes" id="UP001325479"/>
    </source>
</evidence>